<accession>A0A9D3XDL0</accession>
<feature type="non-terminal residue" evidence="1">
    <location>
        <position position="1"/>
    </location>
</feature>
<gene>
    <name evidence="1" type="ORF">KIL84_011729</name>
</gene>
<keyword evidence="2" id="KW-1185">Reference proteome</keyword>
<dbReference type="AlphaFoldDB" id="A0A9D3XDL0"/>
<dbReference type="Proteomes" id="UP000827986">
    <property type="component" value="Unassembled WGS sequence"/>
</dbReference>
<organism evidence="1 2">
    <name type="scientific">Mauremys mutica</name>
    <name type="common">yellowpond turtle</name>
    <dbReference type="NCBI Taxonomy" id="74926"/>
    <lineage>
        <taxon>Eukaryota</taxon>
        <taxon>Metazoa</taxon>
        <taxon>Chordata</taxon>
        <taxon>Craniata</taxon>
        <taxon>Vertebrata</taxon>
        <taxon>Euteleostomi</taxon>
        <taxon>Archelosauria</taxon>
        <taxon>Testudinata</taxon>
        <taxon>Testudines</taxon>
        <taxon>Cryptodira</taxon>
        <taxon>Durocryptodira</taxon>
        <taxon>Testudinoidea</taxon>
        <taxon>Geoemydidae</taxon>
        <taxon>Geoemydinae</taxon>
        <taxon>Mauremys</taxon>
    </lineage>
</organism>
<protein>
    <submittedName>
        <fullName evidence="1">Uncharacterized protein</fullName>
    </submittedName>
</protein>
<evidence type="ECO:0000313" key="1">
    <source>
        <dbReference type="EMBL" id="KAH1178027.1"/>
    </source>
</evidence>
<sequence length="61" mass="7051">AFKWQLNSEKHFKKIFVEIIKESELGWFSGFLGGEKGAEGRLVWFFLGTSMCYGQIMSLRS</sequence>
<proteinExistence type="predicted"/>
<reference evidence="1" key="1">
    <citation type="submission" date="2021-09" db="EMBL/GenBank/DDBJ databases">
        <title>The genome of Mauremys mutica provides insights into the evolution of semi-aquatic lifestyle.</title>
        <authorList>
            <person name="Gong S."/>
            <person name="Gao Y."/>
        </authorList>
    </citation>
    <scope>NUCLEOTIDE SEQUENCE</scope>
    <source>
        <strain evidence="1">MM-2020</strain>
        <tissue evidence="1">Muscle</tissue>
    </source>
</reference>
<dbReference type="EMBL" id="JAHDVG010000474">
    <property type="protein sequence ID" value="KAH1178027.1"/>
    <property type="molecule type" value="Genomic_DNA"/>
</dbReference>
<comment type="caution">
    <text evidence="1">The sequence shown here is derived from an EMBL/GenBank/DDBJ whole genome shotgun (WGS) entry which is preliminary data.</text>
</comment>
<name>A0A9D3XDL0_9SAUR</name>
<evidence type="ECO:0000313" key="2">
    <source>
        <dbReference type="Proteomes" id="UP000827986"/>
    </source>
</evidence>